<name>A0ABS4KRC8_9CLOT</name>
<keyword evidence="2" id="KW-0282">Flagellum</keyword>
<dbReference type="RefSeq" id="WP_209701764.1">
    <property type="nucleotide sequence ID" value="NZ_JAGGLM010000005.1"/>
</dbReference>
<proteinExistence type="predicted"/>
<evidence type="ECO:0000256" key="1">
    <source>
        <dbReference type="SAM" id="Phobius"/>
    </source>
</evidence>
<keyword evidence="1" id="KW-0812">Transmembrane</keyword>
<sequence>MKIASIIFTLLGALGVICNGYMYGGIKLITMVGSLGFLLCGVGFILSYVNFNGLSKLQDRTPYNNVGEKYKKVI</sequence>
<dbReference type="Proteomes" id="UP001519307">
    <property type="component" value="Unassembled WGS sequence"/>
</dbReference>
<keyword evidence="1" id="KW-0472">Membrane</keyword>
<dbReference type="EMBL" id="JAGGLM010000005">
    <property type="protein sequence ID" value="MBP2032584.1"/>
    <property type="molecule type" value="Genomic_DNA"/>
</dbReference>
<organism evidence="2 3">
    <name type="scientific">Clostridium algifaecis</name>
    <dbReference type="NCBI Taxonomy" id="1472040"/>
    <lineage>
        <taxon>Bacteria</taxon>
        <taxon>Bacillati</taxon>
        <taxon>Bacillota</taxon>
        <taxon>Clostridia</taxon>
        <taxon>Eubacteriales</taxon>
        <taxon>Clostridiaceae</taxon>
        <taxon>Clostridium</taxon>
    </lineage>
</organism>
<evidence type="ECO:0000313" key="2">
    <source>
        <dbReference type="EMBL" id="MBP2032584.1"/>
    </source>
</evidence>
<accession>A0ABS4KRC8</accession>
<protein>
    <submittedName>
        <fullName evidence="2">Flagellar motor component MotA</fullName>
    </submittedName>
</protein>
<evidence type="ECO:0000313" key="3">
    <source>
        <dbReference type="Proteomes" id="UP001519307"/>
    </source>
</evidence>
<keyword evidence="2" id="KW-0969">Cilium</keyword>
<keyword evidence="1" id="KW-1133">Transmembrane helix</keyword>
<feature type="transmembrane region" description="Helical" evidence="1">
    <location>
        <begin position="28"/>
        <end position="51"/>
    </location>
</feature>
<gene>
    <name evidence="2" type="ORF">J2Z42_001256</name>
</gene>
<keyword evidence="3" id="KW-1185">Reference proteome</keyword>
<reference evidence="2 3" key="1">
    <citation type="submission" date="2021-03" db="EMBL/GenBank/DDBJ databases">
        <title>Genomic Encyclopedia of Type Strains, Phase IV (KMG-IV): sequencing the most valuable type-strain genomes for metagenomic binning, comparative biology and taxonomic classification.</title>
        <authorList>
            <person name="Goeker M."/>
        </authorList>
    </citation>
    <scope>NUCLEOTIDE SEQUENCE [LARGE SCALE GENOMIC DNA]</scope>
    <source>
        <strain evidence="2 3">DSM 28783</strain>
    </source>
</reference>
<comment type="caution">
    <text evidence="2">The sequence shown here is derived from an EMBL/GenBank/DDBJ whole genome shotgun (WGS) entry which is preliminary data.</text>
</comment>
<keyword evidence="2" id="KW-0966">Cell projection</keyword>